<dbReference type="EMBL" id="JH711573">
    <property type="protein sequence ID" value="EIW86601.1"/>
    <property type="molecule type" value="Genomic_DNA"/>
</dbReference>
<comment type="caution">
    <text evidence="1">The sequence shown here is derived from an EMBL/GenBank/DDBJ whole genome shotgun (WGS) entry which is preliminary data.</text>
</comment>
<dbReference type="KEGG" id="cput:CONPUDRAFT_115098"/>
<dbReference type="GeneID" id="19199122"/>
<evidence type="ECO:0000313" key="1">
    <source>
        <dbReference type="EMBL" id="EIW86601.1"/>
    </source>
</evidence>
<protein>
    <submittedName>
        <fullName evidence="1">Glycosyltransferase family 8 protein</fullName>
    </submittedName>
</protein>
<dbReference type="GO" id="GO:0016757">
    <property type="term" value="F:glycosyltransferase activity"/>
    <property type="evidence" value="ECO:0007669"/>
    <property type="project" value="InterPro"/>
</dbReference>
<gene>
    <name evidence="1" type="ORF">CONPUDRAFT_115098</name>
</gene>
<dbReference type="InterPro" id="IPR029044">
    <property type="entry name" value="Nucleotide-diphossugar_trans"/>
</dbReference>
<dbReference type="OrthoDB" id="2014201at2759"/>
<evidence type="ECO:0000313" key="2">
    <source>
        <dbReference type="Proteomes" id="UP000053558"/>
    </source>
</evidence>
<name>A0A5M3N6X1_CONPW</name>
<dbReference type="PANTHER" id="PTHR11183">
    <property type="entry name" value="GLYCOGENIN SUBFAMILY MEMBER"/>
    <property type="match status" value="1"/>
</dbReference>
<dbReference type="AlphaFoldDB" id="A0A5M3N6X1"/>
<organism evidence="1 2">
    <name type="scientific">Coniophora puteana (strain RWD-64-598)</name>
    <name type="common">Brown rot fungus</name>
    <dbReference type="NCBI Taxonomy" id="741705"/>
    <lineage>
        <taxon>Eukaryota</taxon>
        <taxon>Fungi</taxon>
        <taxon>Dikarya</taxon>
        <taxon>Basidiomycota</taxon>
        <taxon>Agaricomycotina</taxon>
        <taxon>Agaricomycetes</taxon>
        <taxon>Agaricomycetidae</taxon>
        <taxon>Boletales</taxon>
        <taxon>Coniophorineae</taxon>
        <taxon>Coniophoraceae</taxon>
        <taxon>Coniophora</taxon>
    </lineage>
</organism>
<dbReference type="Pfam" id="PF01501">
    <property type="entry name" value="Glyco_transf_8"/>
    <property type="match status" value="1"/>
</dbReference>
<dbReference type="OMA" id="WRRTDQT"/>
<keyword evidence="2" id="KW-1185">Reference proteome</keyword>
<dbReference type="InterPro" id="IPR050587">
    <property type="entry name" value="GNT1/Glycosyltrans_8"/>
</dbReference>
<keyword evidence="1" id="KW-0808">Transferase</keyword>
<sequence>MEKPCVYVTLLTRLEYLPGVLVLEHTLRATGSKFPLVVMVTSALSQEAKDILRRRQIRTENIESLLPPKGRHALASHDSRFADTWTKLRAFGLTKYRRVVLLDADMIIMRNMDELMELVLSSGNIAACHVCACNPRKLAHYPSDWIPENCAYTPLVHPSCLTSPPVITPSSPRPYTQLNSGLVVLEPSLELANSIYNHLATSPNIHTWTFPDQDLLSDFFQGSWTPLPWCYNALKTLMVIHSALWRDEEIRCLHYILADKPWKARVPPGGTGSVYDKVHRWWWDRFVGLREEMQTSQEDWALVWANVAPA</sequence>
<accession>A0A5M3N6X1</accession>
<proteinExistence type="predicted"/>
<dbReference type="InterPro" id="IPR002495">
    <property type="entry name" value="Glyco_trans_8"/>
</dbReference>
<dbReference type="RefSeq" id="XP_007763359.1">
    <property type="nucleotide sequence ID" value="XM_007765169.1"/>
</dbReference>
<dbReference type="CDD" id="cd02537">
    <property type="entry name" value="GT8_Glycogenin"/>
    <property type="match status" value="1"/>
</dbReference>
<dbReference type="Gene3D" id="3.90.550.10">
    <property type="entry name" value="Spore Coat Polysaccharide Biosynthesis Protein SpsA, Chain A"/>
    <property type="match status" value="1"/>
</dbReference>
<reference evidence="2" key="1">
    <citation type="journal article" date="2012" name="Science">
        <title>The Paleozoic origin of enzymatic lignin decomposition reconstructed from 31 fungal genomes.</title>
        <authorList>
            <person name="Floudas D."/>
            <person name="Binder M."/>
            <person name="Riley R."/>
            <person name="Barry K."/>
            <person name="Blanchette R.A."/>
            <person name="Henrissat B."/>
            <person name="Martinez A.T."/>
            <person name="Otillar R."/>
            <person name="Spatafora J.W."/>
            <person name="Yadav J.S."/>
            <person name="Aerts A."/>
            <person name="Benoit I."/>
            <person name="Boyd A."/>
            <person name="Carlson A."/>
            <person name="Copeland A."/>
            <person name="Coutinho P.M."/>
            <person name="de Vries R.P."/>
            <person name="Ferreira P."/>
            <person name="Findley K."/>
            <person name="Foster B."/>
            <person name="Gaskell J."/>
            <person name="Glotzer D."/>
            <person name="Gorecki P."/>
            <person name="Heitman J."/>
            <person name="Hesse C."/>
            <person name="Hori C."/>
            <person name="Igarashi K."/>
            <person name="Jurgens J.A."/>
            <person name="Kallen N."/>
            <person name="Kersten P."/>
            <person name="Kohler A."/>
            <person name="Kuees U."/>
            <person name="Kumar T.K.A."/>
            <person name="Kuo A."/>
            <person name="LaButti K."/>
            <person name="Larrondo L.F."/>
            <person name="Lindquist E."/>
            <person name="Ling A."/>
            <person name="Lombard V."/>
            <person name="Lucas S."/>
            <person name="Lundell T."/>
            <person name="Martin R."/>
            <person name="McLaughlin D.J."/>
            <person name="Morgenstern I."/>
            <person name="Morin E."/>
            <person name="Murat C."/>
            <person name="Nagy L.G."/>
            <person name="Nolan M."/>
            <person name="Ohm R.A."/>
            <person name="Patyshakuliyeva A."/>
            <person name="Rokas A."/>
            <person name="Ruiz-Duenas F.J."/>
            <person name="Sabat G."/>
            <person name="Salamov A."/>
            <person name="Samejima M."/>
            <person name="Schmutz J."/>
            <person name="Slot J.C."/>
            <person name="St John F."/>
            <person name="Stenlid J."/>
            <person name="Sun H."/>
            <person name="Sun S."/>
            <person name="Syed K."/>
            <person name="Tsang A."/>
            <person name="Wiebenga A."/>
            <person name="Young D."/>
            <person name="Pisabarro A."/>
            <person name="Eastwood D.C."/>
            <person name="Martin F."/>
            <person name="Cullen D."/>
            <person name="Grigoriev I.V."/>
            <person name="Hibbett D.S."/>
        </authorList>
    </citation>
    <scope>NUCLEOTIDE SEQUENCE [LARGE SCALE GENOMIC DNA]</scope>
    <source>
        <strain evidence="2">RWD-64-598 SS2</strain>
    </source>
</reference>
<dbReference type="Proteomes" id="UP000053558">
    <property type="component" value="Unassembled WGS sequence"/>
</dbReference>
<dbReference type="SUPFAM" id="SSF53448">
    <property type="entry name" value="Nucleotide-diphospho-sugar transferases"/>
    <property type="match status" value="1"/>
</dbReference>